<keyword evidence="5" id="KW-1185">Reference proteome</keyword>
<evidence type="ECO:0000313" key="5">
    <source>
        <dbReference type="Proteomes" id="UP000324209"/>
    </source>
</evidence>
<name>A0A5C1QPM6_9SPIO</name>
<accession>A0A5C1QPM6</accession>
<protein>
    <submittedName>
        <fullName evidence="4">Nucleoside deaminase</fullName>
    </submittedName>
</protein>
<proteinExistence type="predicted"/>
<dbReference type="KEGG" id="ock:EXM22_15310"/>
<dbReference type="PROSITE" id="PS00903">
    <property type="entry name" value="CYT_DCMP_DEAMINASES_1"/>
    <property type="match status" value="1"/>
</dbReference>
<evidence type="ECO:0000259" key="3">
    <source>
        <dbReference type="PROSITE" id="PS51747"/>
    </source>
</evidence>
<dbReference type="InterPro" id="IPR016192">
    <property type="entry name" value="APOBEC/CMP_deaminase_Zn-bd"/>
</dbReference>
<dbReference type="SUPFAM" id="SSF53927">
    <property type="entry name" value="Cytidine deaminase-like"/>
    <property type="match status" value="1"/>
</dbReference>
<dbReference type="InterPro" id="IPR002125">
    <property type="entry name" value="CMP_dCMP_dom"/>
</dbReference>
<dbReference type="InterPro" id="IPR016193">
    <property type="entry name" value="Cytidine_deaminase-like"/>
</dbReference>
<organism evidence="4 5">
    <name type="scientific">Oceanispirochaeta crateris</name>
    <dbReference type="NCBI Taxonomy" id="2518645"/>
    <lineage>
        <taxon>Bacteria</taxon>
        <taxon>Pseudomonadati</taxon>
        <taxon>Spirochaetota</taxon>
        <taxon>Spirochaetia</taxon>
        <taxon>Spirochaetales</taxon>
        <taxon>Spirochaetaceae</taxon>
        <taxon>Oceanispirochaeta</taxon>
    </lineage>
</organism>
<dbReference type="PANTHER" id="PTHR11079">
    <property type="entry name" value="CYTOSINE DEAMINASE FAMILY MEMBER"/>
    <property type="match status" value="1"/>
</dbReference>
<gene>
    <name evidence="4" type="ORF">EXM22_15310</name>
</gene>
<evidence type="ECO:0000256" key="1">
    <source>
        <dbReference type="ARBA" id="ARBA00022723"/>
    </source>
</evidence>
<dbReference type="PANTHER" id="PTHR11079:SF179">
    <property type="entry name" value="TRNA(ADENINE(34)) DEAMINASE, CHLOROPLASTIC"/>
    <property type="match status" value="1"/>
</dbReference>
<dbReference type="PROSITE" id="PS51747">
    <property type="entry name" value="CYT_DCMP_DEAMINASES_2"/>
    <property type="match status" value="1"/>
</dbReference>
<evidence type="ECO:0000256" key="2">
    <source>
        <dbReference type="ARBA" id="ARBA00022833"/>
    </source>
</evidence>
<keyword evidence="2" id="KW-0862">Zinc</keyword>
<keyword evidence="1" id="KW-0479">Metal-binding</keyword>
<dbReference type="CDD" id="cd01285">
    <property type="entry name" value="nucleoside_deaminase"/>
    <property type="match status" value="1"/>
</dbReference>
<dbReference type="Proteomes" id="UP000324209">
    <property type="component" value="Chromosome"/>
</dbReference>
<feature type="domain" description="CMP/dCMP-type deaminase" evidence="3">
    <location>
        <begin position="1"/>
        <end position="107"/>
    </location>
</feature>
<evidence type="ECO:0000313" key="4">
    <source>
        <dbReference type="EMBL" id="QEN09943.1"/>
    </source>
</evidence>
<sequence length="154" mass="17081">MEATLEGRKAKEKGNHPFGAVLADKEGHILLRAGNTVTTEHNDCGHAETNLMIAASKTYSREFLKDCTLYTSVEPCAMCSGAMYWTNVGRLVFALSEHQLLELTGDDPENQTFDLPCREVLSRGQKDIEVIGPVESDELVKEIVSDHKGFWNPN</sequence>
<dbReference type="Pfam" id="PF00383">
    <property type="entry name" value="dCMP_cyt_deam_1"/>
    <property type="match status" value="1"/>
</dbReference>
<dbReference type="OrthoDB" id="9802676at2"/>
<dbReference type="AlphaFoldDB" id="A0A5C1QPM6"/>
<reference evidence="4 5" key="1">
    <citation type="submission" date="2019-02" db="EMBL/GenBank/DDBJ databases">
        <title>Complete Genome Sequence and Methylome Analysis of free living Spirochaetas.</title>
        <authorList>
            <person name="Fomenkov A."/>
            <person name="Dubinina G."/>
            <person name="Leshcheva N."/>
            <person name="Mikheeva N."/>
            <person name="Grabovich M."/>
            <person name="Vincze T."/>
            <person name="Roberts R.J."/>
        </authorList>
    </citation>
    <scope>NUCLEOTIDE SEQUENCE [LARGE SCALE GENOMIC DNA]</scope>
    <source>
        <strain evidence="4 5">K2</strain>
    </source>
</reference>
<dbReference type="GO" id="GO:0016787">
    <property type="term" value="F:hydrolase activity"/>
    <property type="evidence" value="ECO:0007669"/>
    <property type="project" value="InterPro"/>
</dbReference>
<dbReference type="GO" id="GO:0008270">
    <property type="term" value="F:zinc ion binding"/>
    <property type="evidence" value="ECO:0007669"/>
    <property type="project" value="InterPro"/>
</dbReference>
<dbReference type="EMBL" id="CP036150">
    <property type="protein sequence ID" value="QEN09943.1"/>
    <property type="molecule type" value="Genomic_DNA"/>
</dbReference>
<dbReference type="Gene3D" id="3.40.140.10">
    <property type="entry name" value="Cytidine Deaminase, domain 2"/>
    <property type="match status" value="1"/>
</dbReference>